<dbReference type="PATRIC" id="fig|270351.6.peg.5986"/>
<dbReference type="GO" id="GO:0001510">
    <property type="term" value="P:RNA methylation"/>
    <property type="evidence" value="ECO:0007669"/>
    <property type="project" value="InterPro"/>
</dbReference>
<dbReference type="CDD" id="cd02440">
    <property type="entry name" value="AdoMet_MTases"/>
    <property type="match status" value="1"/>
</dbReference>
<comment type="caution">
    <text evidence="15">The sequence shown here is derived from an EMBL/GenBank/DDBJ whole genome shotgun (WGS) entry which is preliminary data.</text>
</comment>
<evidence type="ECO:0000256" key="6">
    <source>
        <dbReference type="ARBA" id="ARBA00022691"/>
    </source>
</evidence>
<dbReference type="GO" id="GO:0046872">
    <property type="term" value="F:metal ion binding"/>
    <property type="evidence" value="ECO:0007669"/>
    <property type="project" value="UniProtKB-KW"/>
</dbReference>
<evidence type="ECO:0000256" key="12">
    <source>
        <dbReference type="ARBA" id="ARBA00048418"/>
    </source>
</evidence>
<evidence type="ECO:0000256" key="5">
    <source>
        <dbReference type="ARBA" id="ARBA00022679"/>
    </source>
</evidence>
<dbReference type="GO" id="GO:0031047">
    <property type="term" value="P:regulatory ncRNA-mediated gene silencing"/>
    <property type="evidence" value="ECO:0007669"/>
    <property type="project" value="UniProtKB-KW"/>
</dbReference>
<evidence type="ECO:0000256" key="8">
    <source>
        <dbReference type="ARBA" id="ARBA00022842"/>
    </source>
</evidence>
<keyword evidence="8" id="KW-0460">Magnesium</keyword>
<dbReference type="Pfam" id="PF12623">
    <property type="entry name" value="Hen1_L"/>
    <property type="match status" value="1"/>
</dbReference>
<reference evidence="15 16" key="1">
    <citation type="submission" date="2015-03" db="EMBL/GenBank/DDBJ databases">
        <title>Genome sequencing of Methylobacterium aquaticum DSM16371 type strain.</title>
        <authorList>
            <person name="Chaudhry V."/>
            <person name="Patil P.B."/>
        </authorList>
    </citation>
    <scope>NUCLEOTIDE SEQUENCE [LARGE SCALE GENOMIC DNA]</scope>
    <source>
        <strain evidence="15 16">DSM 16371</strain>
    </source>
</reference>
<dbReference type="InterPro" id="IPR038546">
    <property type="entry name" value="Hen1_N_sf"/>
</dbReference>
<dbReference type="InterPro" id="IPR024026">
    <property type="entry name" value="3'-RNA_MeTfrase_Hen1_bac"/>
</dbReference>
<name>A0A0J6SWM0_9HYPH</name>
<evidence type="ECO:0000256" key="11">
    <source>
        <dbReference type="ARBA" id="ARBA00035025"/>
    </source>
</evidence>
<organism evidence="15 16">
    <name type="scientific">Methylobacterium aquaticum</name>
    <dbReference type="NCBI Taxonomy" id="270351"/>
    <lineage>
        <taxon>Bacteria</taxon>
        <taxon>Pseudomonadati</taxon>
        <taxon>Pseudomonadota</taxon>
        <taxon>Alphaproteobacteria</taxon>
        <taxon>Hyphomicrobiales</taxon>
        <taxon>Methylobacteriaceae</taxon>
        <taxon>Methylobacterium</taxon>
    </lineage>
</organism>
<evidence type="ECO:0000256" key="7">
    <source>
        <dbReference type="ARBA" id="ARBA00022723"/>
    </source>
</evidence>
<evidence type="ECO:0000313" key="15">
    <source>
        <dbReference type="EMBL" id="KMO38104.1"/>
    </source>
</evidence>
<evidence type="ECO:0000256" key="1">
    <source>
        <dbReference type="ARBA" id="ARBA00001946"/>
    </source>
</evidence>
<proteinExistence type="inferred from homology"/>
<evidence type="ECO:0000259" key="13">
    <source>
        <dbReference type="Pfam" id="PF12623"/>
    </source>
</evidence>
<dbReference type="GO" id="GO:0003723">
    <property type="term" value="F:RNA binding"/>
    <property type="evidence" value="ECO:0007669"/>
    <property type="project" value="UniProtKB-KW"/>
</dbReference>
<feature type="domain" description="Methyltransferase" evidence="14">
    <location>
        <begin position="306"/>
        <end position="393"/>
    </location>
</feature>
<comment type="similarity">
    <text evidence="2">Belongs to the methyltransferase superfamily. HEN1 family.</text>
</comment>
<keyword evidence="9" id="KW-0694">RNA-binding</keyword>
<dbReference type="InterPro" id="IPR026610">
    <property type="entry name" value="Hen1"/>
</dbReference>
<dbReference type="Pfam" id="PF13649">
    <property type="entry name" value="Methyltransf_25"/>
    <property type="match status" value="1"/>
</dbReference>
<dbReference type="AlphaFoldDB" id="A0A0J6SWM0"/>
<dbReference type="PANTHER" id="PTHR21404">
    <property type="entry name" value="HEN1"/>
    <property type="match status" value="1"/>
</dbReference>
<keyword evidence="6" id="KW-0949">S-adenosyl-L-methionine</keyword>
<feature type="domain" description="Hen1 N-terminal" evidence="13">
    <location>
        <begin position="1"/>
        <end position="240"/>
    </location>
</feature>
<dbReference type="OrthoDB" id="626362at2"/>
<dbReference type="EMBL" id="LABX01000049">
    <property type="protein sequence ID" value="KMO38104.1"/>
    <property type="molecule type" value="Genomic_DNA"/>
</dbReference>
<evidence type="ECO:0000259" key="14">
    <source>
        <dbReference type="Pfam" id="PF13649"/>
    </source>
</evidence>
<dbReference type="InterPro" id="IPR029063">
    <property type="entry name" value="SAM-dependent_MTases_sf"/>
</dbReference>
<dbReference type="InterPro" id="IPR041698">
    <property type="entry name" value="Methyltransf_25"/>
</dbReference>
<dbReference type="NCBIfam" id="TIGR04074">
    <property type="entry name" value="bacter_Hen1"/>
    <property type="match status" value="1"/>
</dbReference>
<evidence type="ECO:0000256" key="3">
    <source>
        <dbReference type="ARBA" id="ARBA00021330"/>
    </source>
</evidence>
<accession>A0A0J6SWM0</accession>
<keyword evidence="7" id="KW-0479">Metal-binding</keyword>
<comment type="catalytic activity">
    <reaction evidence="12">
        <text>small RNA 3'-end nucleotide + S-adenosyl-L-methionine = small RNA 3'-end 2'-O-methylnucleotide + S-adenosyl-L-homocysteine + H(+)</text>
        <dbReference type="Rhea" id="RHEA:37887"/>
        <dbReference type="Rhea" id="RHEA-COMP:10415"/>
        <dbReference type="Rhea" id="RHEA-COMP:10416"/>
        <dbReference type="ChEBI" id="CHEBI:15378"/>
        <dbReference type="ChEBI" id="CHEBI:57856"/>
        <dbReference type="ChEBI" id="CHEBI:59789"/>
        <dbReference type="ChEBI" id="CHEBI:74896"/>
        <dbReference type="ChEBI" id="CHEBI:74898"/>
        <dbReference type="EC" id="2.1.1.386"/>
    </reaction>
</comment>
<dbReference type="InterPro" id="IPR024740">
    <property type="entry name" value="Hen1_N"/>
</dbReference>
<dbReference type="PANTHER" id="PTHR21404:SF3">
    <property type="entry name" value="SMALL RNA 2'-O-METHYLTRANSFERASE"/>
    <property type="match status" value="1"/>
</dbReference>
<evidence type="ECO:0000256" key="2">
    <source>
        <dbReference type="ARBA" id="ARBA00009026"/>
    </source>
</evidence>
<dbReference type="SUPFAM" id="SSF53335">
    <property type="entry name" value="S-adenosyl-L-methionine-dependent methyltransferases"/>
    <property type="match status" value="1"/>
</dbReference>
<evidence type="ECO:0000256" key="9">
    <source>
        <dbReference type="ARBA" id="ARBA00022884"/>
    </source>
</evidence>
<dbReference type="EC" id="2.1.1.386" evidence="11"/>
<gene>
    <name evidence="15" type="ORF">VP06_06870</name>
</gene>
<dbReference type="Gene3D" id="3.40.50.150">
    <property type="entry name" value="Vaccinia Virus protein VP39"/>
    <property type="match status" value="1"/>
</dbReference>
<evidence type="ECO:0000256" key="10">
    <source>
        <dbReference type="ARBA" id="ARBA00023158"/>
    </source>
</evidence>
<dbReference type="RefSeq" id="WP_048463082.1">
    <property type="nucleotide sequence ID" value="NZ_LABX01000049.1"/>
</dbReference>
<comment type="cofactor">
    <cofactor evidence="1">
        <name>Mg(2+)</name>
        <dbReference type="ChEBI" id="CHEBI:18420"/>
    </cofactor>
</comment>
<keyword evidence="4 15" id="KW-0489">Methyltransferase</keyword>
<protein>
    <recommendedName>
        <fullName evidence="3">Small RNA 2'-O-methyltransferase</fullName>
        <ecNumber evidence="11">2.1.1.386</ecNumber>
    </recommendedName>
</protein>
<keyword evidence="10" id="KW-0943">RNA-mediated gene silencing</keyword>
<keyword evidence="5 15" id="KW-0808">Transferase</keyword>
<dbReference type="Proteomes" id="UP000035929">
    <property type="component" value="Unassembled WGS sequence"/>
</dbReference>
<evidence type="ECO:0000313" key="16">
    <source>
        <dbReference type="Proteomes" id="UP000035929"/>
    </source>
</evidence>
<dbReference type="Gene3D" id="3.30.1610.20">
    <property type="entry name" value="Hen1, N-terminal domain"/>
    <property type="match status" value="1"/>
</dbReference>
<sequence length="480" mass="52736">MFLSVATTHRPATDLGFLLHKNPHRTQDLDLGFGRAVMLYPEATEARCEFVLTLDIDPIALVRGSAGGEGLLDHYVNDRPYAASSFLSVAIGRCLGAAMGGRSKERPALAEAEIPLDVTVAPLPVRGRSDLVERLFAPLGYAVEVTRHPLDPERPDWGEAPYVTVRLRATARLADLLTHLTVLMPVLDDRKHYFVGEDEVEKLLARGEGWLPGHPERDLIVSRFLKRRGVLVRQALAQLAEAAEPEAILDPAAQEEREAGIEQPLRLHERRLDRVAQVIAESGAPGSGTQGSGVQGRGAEGAAKRVLDLGCGDGKLIARLIRDPAIAQVTGVEVSSAALARAERRAESLPEALRRKLVLLQGSLIYRDARLRGFDAAALVEVIEHVEPDRLPHLERALFGDARPATIVVTTPNRDYNVLFPSLPERQFRHPDHRFEWSRAEFGEWAERVAAEHGYAVQIESLGDIHPDFGAPSQMAVFSR</sequence>
<dbReference type="GO" id="GO:0090486">
    <property type="term" value="F:small RNA 2'-O-methyltransferase activity"/>
    <property type="evidence" value="ECO:0007669"/>
    <property type="project" value="UniProtKB-EC"/>
</dbReference>
<evidence type="ECO:0000256" key="4">
    <source>
        <dbReference type="ARBA" id="ARBA00022603"/>
    </source>
</evidence>